<accession>A0A8J3Z0R6</accession>
<protein>
    <submittedName>
        <fullName evidence="2">Uncharacterized protein</fullName>
    </submittedName>
</protein>
<evidence type="ECO:0000256" key="1">
    <source>
        <dbReference type="SAM" id="MobiDB-lite"/>
    </source>
</evidence>
<sequence length="222" mass="23307">MPASAVVDRPVNAAPPPANAPPGITPPGITPPANAPPATAPADPLVAIMPPDMAEWVVRRHGGTAPTRLDRAVVYQLYRAWDETTASDLPPFSTVVGALHAAAYDLDAAYPDAAGRPGLRERAGHARAWLYRYAPDRCWILGPPRDPADPGPVRDALAAIRAGAEPTADTARAARRALFGVDGGPGLRGLRQVFGDETIAAALDEYLRSGARPLRDRAEASP</sequence>
<dbReference type="EMBL" id="BOPG01000019">
    <property type="protein sequence ID" value="GIJ55534.1"/>
    <property type="molecule type" value="Genomic_DNA"/>
</dbReference>
<dbReference type="Proteomes" id="UP000612585">
    <property type="component" value="Unassembled WGS sequence"/>
</dbReference>
<evidence type="ECO:0000313" key="2">
    <source>
        <dbReference type="EMBL" id="GIJ55534.1"/>
    </source>
</evidence>
<gene>
    <name evidence="2" type="ORF">Vau01_030500</name>
</gene>
<comment type="caution">
    <text evidence="2">The sequence shown here is derived from an EMBL/GenBank/DDBJ whole genome shotgun (WGS) entry which is preliminary data.</text>
</comment>
<feature type="region of interest" description="Disordered" evidence="1">
    <location>
        <begin position="1"/>
        <end position="41"/>
    </location>
</feature>
<evidence type="ECO:0000313" key="3">
    <source>
        <dbReference type="Proteomes" id="UP000612585"/>
    </source>
</evidence>
<keyword evidence="3" id="KW-1185">Reference proteome</keyword>
<feature type="compositionally biased region" description="Pro residues" evidence="1">
    <location>
        <begin position="13"/>
        <end position="39"/>
    </location>
</feature>
<name>A0A8J3Z0R6_9ACTN</name>
<reference evidence="2" key="1">
    <citation type="submission" date="2021-01" db="EMBL/GenBank/DDBJ databases">
        <title>Whole genome shotgun sequence of Virgisporangium aurantiacum NBRC 16421.</title>
        <authorList>
            <person name="Komaki H."/>
            <person name="Tamura T."/>
        </authorList>
    </citation>
    <scope>NUCLEOTIDE SEQUENCE</scope>
    <source>
        <strain evidence="2">NBRC 16421</strain>
    </source>
</reference>
<dbReference type="AlphaFoldDB" id="A0A8J3Z0R6"/>
<proteinExistence type="predicted"/>
<organism evidence="2 3">
    <name type="scientific">Virgisporangium aurantiacum</name>
    <dbReference type="NCBI Taxonomy" id="175570"/>
    <lineage>
        <taxon>Bacteria</taxon>
        <taxon>Bacillati</taxon>
        <taxon>Actinomycetota</taxon>
        <taxon>Actinomycetes</taxon>
        <taxon>Micromonosporales</taxon>
        <taxon>Micromonosporaceae</taxon>
        <taxon>Virgisporangium</taxon>
    </lineage>
</organism>